<proteinExistence type="predicted"/>
<comment type="caution">
    <text evidence="1">The sequence shown here is derived from an EMBL/GenBank/DDBJ whole genome shotgun (WGS) entry which is preliminary data.</text>
</comment>
<protein>
    <submittedName>
        <fullName evidence="1">Uncharacterized protein</fullName>
    </submittedName>
</protein>
<dbReference type="EMBL" id="NWSV01000016">
    <property type="protein sequence ID" value="PDT02149.1"/>
    <property type="molecule type" value="Genomic_DNA"/>
</dbReference>
<dbReference type="AlphaFoldDB" id="A0A2A6J7F6"/>
<gene>
    <name evidence="1" type="ORF">CO666_21615</name>
</gene>
<organism evidence="1 2">
    <name type="scientific">Rhizobium chutanense</name>
    <dbReference type="NCBI Taxonomy" id="2035448"/>
    <lineage>
        <taxon>Bacteria</taxon>
        <taxon>Pseudomonadati</taxon>
        <taxon>Pseudomonadota</taxon>
        <taxon>Alphaproteobacteria</taxon>
        <taxon>Hyphomicrobiales</taxon>
        <taxon>Rhizobiaceae</taxon>
        <taxon>Rhizobium/Agrobacterium group</taxon>
        <taxon>Rhizobium</taxon>
    </lineage>
</organism>
<sequence length="67" mass="7316">MIYRWKKPGGAQPWRASPKMGEGLPLRRAIAGILLKLPASGGEKCIKTVLTQSIFVCAADIDHRKPS</sequence>
<reference evidence="1 2" key="1">
    <citation type="submission" date="2017-09" db="EMBL/GenBank/DDBJ databases">
        <title>Comparative genomics of rhizobia isolated from Phaseolus vulgaris in China.</title>
        <authorList>
            <person name="Tong W."/>
        </authorList>
    </citation>
    <scope>NUCLEOTIDE SEQUENCE [LARGE SCALE GENOMIC DNA]</scope>
    <source>
        <strain evidence="1 2">C5</strain>
    </source>
</reference>
<dbReference type="Proteomes" id="UP000220768">
    <property type="component" value="Unassembled WGS sequence"/>
</dbReference>
<name>A0A2A6J7F6_9HYPH</name>
<keyword evidence="2" id="KW-1185">Reference proteome</keyword>
<accession>A0A2A6J7F6</accession>
<evidence type="ECO:0000313" key="1">
    <source>
        <dbReference type="EMBL" id="PDT02149.1"/>
    </source>
</evidence>
<evidence type="ECO:0000313" key="2">
    <source>
        <dbReference type="Proteomes" id="UP000220768"/>
    </source>
</evidence>